<keyword evidence="3" id="KW-0479">Metal-binding</keyword>
<dbReference type="InterPro" id="IPR006439">
    <property type="entry name" value="HAD-SF_hydro_IA"/>
</dbReference>
<comment type="cofactor">
    <cofactor evidence="1">
        <name>Mg(2+)</name>
        <dbReference type="ChEBI" id="CHEBI:18420"/>
    </cofactor>
</comment>
<proteinExistence type="inferred from homology"/>
<dbReference type="InterPro" id="IPR023214">
    <property type="entry name" value="HAD_sf"/>
</dbReference>
<dbReference type="KEGG" id="bpla:bpln_1g29920"/>
<dbReference type="NCBIfam" id="TIGR01509">
    <property type="entry name" value="HAD-SF-IA-v3"/>
    <property type="match status" value="1"/>
</dbReference>
<dbReference type="GO" id="GO:0046872">
    <property type="term" value="F:metal ion binding"/>
    <property type="evidence" value="ECO:0007669"/>
    <property type="project" value="UniProtKB-KW"/>
</dbReference>
<reference evidence="6" key="1">
    <citation type="submission" date="2011-03" db="EMBL/GenBank/DDBJ databases">
        <authorList>
            <person name="Voget S."/>
            <person name="Streit W.R."/>
            <person name="Jaeger K.E."/>
            <person name="Daniel R."/>
        </authorList>
    </citation>
    <scope>NUCLEOTIDE SEQUENCE [LARGE SCALE GENOMIC DNA]</scope>
    <source>
        <strain evidence="6">PG1</strain>
    </source>
</reference>
<gene>
    <name evidence="5" type="ORF">BGL_1c30900</name>
</gene>
<comment type="similarity">
    <text evidence="2">Belongs to the HAD-like hydrolase superfamily. CbbY/CbbZ/Gph/YieH family.</text>
</comment>
<dbReference type="KEGG" id="bgp:BGL_1c30900"/>
<dbReference type="SFLD" id="SFLDG01129">
    <property type="entry name" value="C1.5:_HAD__Beta-PGM__Phosphata"/>
    <property type="match status" value="1"/>
</dbReference>
<dbReference type="InterPro" id="IPR051600">
    <property type="entry name" value="Beta-PGM-like"/>
</dbReference>
<dbReference type="EMBL" id="CP002580">
    <property type="protein sequence ID" value="AJK47566.1"/>
    <property type="molecule type" value="Genomic_DNA"/>
</dbReference>
<dbReference type="Pfam" id="PF00702">
    <property type="entry name" value="Hydrolase"/>
    <property type="match status" value="1"/>
</dbReference>
<keyword evidence="4" id="KW-0460">Magnesium</keyword>
<dbReference type="InterPro" id="IPR036412">
    <property type="entry name" value="HAD-like_sf"/>
</dbReference>
<evidence type="ECO:0000256" key="3">
    <source>
        <dbReference type="ARBA" id="ARBA00022723"/>
    </source>
</evidence>
<evidence type="ECO:0000256" key="2">
    <source>
        <dbReference type="ARBA" id="ARBA00006171"/>
    </source>
</evidence>
<dbReference type="Proteomes" id="UP000031838">
    <property type="component" value="Chromosome 1"/>
</dbReference>
<evidence type="ECO:0000313" key="5">
    <source>
        <dbReference type="EMBL" id="AJK47566.1"/>
    </source>
</evidence>
<evidence type="ECO:0000256" key="1">
    <source>
        <dbReference type="ARBA" id="ARBA00001946"/>
    </source>
</evidence>
<evidence type="ECO:0000313" key="6">
    <source>
        <dbReference type="Proteomes" id="UP000031838"/>
    </source>
</evidence>
<dbReference type="GO" id="GO:0016787">
    <property type="term" value="F:hydrolase activity"/>
    <property type="evidence" value="ECO:0007669"/>
    <property type="project" value="UniProtKB-KW"/>
</dbReference>
<keyword evidence="5" id="KW-0378">Hydrolase</keyword>
<dbReference type="HOGENOM" id="CLU_045011_13_2_4"/>
<organism evidence="5 6">
    <name type="scientific">Burkholderia plantarii</name>
    <dbReference type="NCBI Taxonomy" id="41899"/>
    <lineage>
        <taxon>Bacteria</taxon>
        <taxon>Pseudomonadati</taxon>
        <taxon>Pseudomonadota</taxon>
        <taxon>Betaproteobacteria</taxon>
        <taxon>Burkholderiales</taxon>
        <taxon>Burkholderiaceae</taxon>
        <taxon>Burkholderia</taxon>
    </lineage>
</organism>
<accession>A0A0B6S5N8</accession>
<dbReference type="SFLD" id="SFLDS00003">
    <property type="entry name" value="Haloacid_Dehalogenase"/>
    <property type="match status" value="1"/>
</dbReference>
<dbReference type="Gene3D" id="3.40.50.1000">
    <property type="entry name" value="HAD superfamily/HAD-like"/>
    <property type="match status" value="1"/>
</dbReference>
<dbReference type="PANTHER" id="PTHR46193:SF10">
    <property type="entry name" value="6-PHOSPHOGLUCONATE PHOSPHATASE"/>
    <property type="match status" value="1"/>
</dbReference>
<protein>
    <submittedName>
        <fullName evidence="5">HAD-superfamily hydrolase3</fullName>
    </submittedName>
</protein>
<keyword evidence="6" id="KW-1185">Reference proteome</keyword>
<dbReference type="InterPro" id="IPR023198">
    <property type="entry name" value="PGP-like_dom2"/>
</dbReference>
<reference evidence="5 6" key="2">
    <citation type="journal article" date="2016" name="Appl. Microbiol. Biotechnol.">
        <title>Mutations improving production and secretion of extracellular lipase by Burkholderia glumae PG1.</title>
        <authorList>
            <person name="Knapp A."/>
            <person name="Voget S."/>
            <person name="Gao R."/>
            <person name="Zaburannyi N."/>
            <person name="Krysciak D."/>
            <person name="Breuer M."/>
            <person name="Hauer B."/>
            <person name="Streit W.R."/>
            <person name="Muller R."/>
            <person name="Daniel R."/>
            <person name="Jaeger K.E."/>
        </authorList>
    </citation>
    <scope>NUCLEOTIDE SEQUENCE [LARGE SCALE GENOMIC DNA]</scope>
    <source>
        <strain evidence="5 6">PG1</strain>
    </source>
</reference>
<dbReference type="SUPFAM" id="SSF56784">
    <property type="entry name" value="HAD-like"/>
    <property type="match status" value="1"/>
</dbReference>
<sequence>MSANGMSLPAGEGRDRLLICDCDGVLIDSEAVAAGVLVSELEARWPGVDVRPVVMPLLGLRTERVLERAAEQVGRALAAAEVAAIRTAVERAAVLAPAVDGIDAALAAIALPIACASNSNRAYVEAALTRTGLKRHFGERLFCADGVERPKPAPDVYLAAAHTLGFAPEHCLVVEDSATGITAAAAAGMTVIGFIGGGHASPSQVDALRAIGARHVFDRMDALPGLAAQWIATGSVPSQ</sequence>
<dbReference type="Gene3D" id="1.10.150.240">
    <property type="entry name" value="Putative phosphatase, domain 2"/>
    <property type="match status" value="1"/>
</dbReference>
<dbReference type="AlphaFoldDB" id="A0A0B6S5N8"/>
<name>A0A0B6S5N8_BURPL</name>
<dbReference type="RefSeq" id="WP_042625864.1">
    <property type="nucleotide sequence ID" value="NZ_BSTO01000004.1"/>
</dbReference>
<dbReference type="PANTHER" id="PTHR46193">
    <property type="entry name" value="6-PHOSPHOGLUCONATE PHOSPHATASE"/>
    <property type="match status" value="1"/>
</dbReference>
<evidence type="ECO:0000256" key="4">
    <source>
        <dbReference type="ARBA" id="ARBA00022842"/>
    </source>
</evidence>